<accession>A0A8T1VWV9</accession>
<feature type="transmembrane region" description="Helical" evidence="1">
    <location>
        <begin position="142"/>
        <end position="162"/>
    </location>
</feature>
<evidence type="ECO:0000313" key="2">
    <source>
        <dbReference type="EMBL" id="KAG7385807.1"/>
    </source>
</evidence>
<feature type="transmembrane region" description="Helical" evidence="1">
    <location>
        <begin position="269"/>
        <end position="292"/>
    </location>
</feature>
<evidence type="ECO:0000256" key="1">
    <source>
        <dbReference type="SAM" id="Phobius"/>
    </source>
</evidence>
<evidence type="ECO:0000313" key="3">
    <source>
        <dbReference type="Proteomes" id="UP000694044"/>
    </source>
</evidence>
<dbReference type="AlphaFoldDB" id="A0A8T1VWV9"/>
<dbReference type="EMBL" id="JAGDFM010000114">
    <property type="protein sequence ID" value="KAG7385807.1"/>
    <property type="molecule type" value="Genomic_DNA"/>
</dbReference>
<name>A0A8T1VWV9_9STRA</name>
<organism evidence="2 3">
    <name type="scientific">Phytophthora pseudosyringae</name>
    <dbReference type="NCBI Taxonomy" id="221518"/>
    <lineage>
        <taxon>Eukaryota</taxon>
        <taxon>Sar</taxon>
        <taxon>Stramenopiles</taxon>
        <taxon>Oomycota</taxon>
        <taxon>Peronosporomycetes</taxon>
        <taxon>Peronosporales</taxon>
        <taxon>Peronosporaceae</taxon>
        <taxon>Phytophthora</taxon>
    </lineage>
</organism>
<gene>
    <name evidence="2" type="ORF">PHYPSEUDO_001052</name>
</gene>
<feature type="transmembrane region" description="Helical" evidence="1">
    <location>
        <begin position="234"/>
        <end position="257"/>
    </location>
</feature>
<keyword evidence="1" id="KW-0812">Transmembrane</keyword>
<keyword evidence="1" id="KW-0472">Membrane</keyword>
<sequence>MMLINDQLLGQDKLEILVTDPLKTQHKKTLKVGDRVCKKLVPNLKILCCSVAGFLKLSCTLLSFHTLNFLVAIGAELCVVVMLVSLALTFLLVRAILVVGGLARIEEYLESQLSARSLFCLHIAIGCLGLALALTWTAIFLVLMWIVLLFAFGIMGAAVLNYSFAAMGWLVRADVWVASIVGPTAQLDLSARIGNFLIDLSKRFEFANNDSGLLSIKMTCQAWTTVLYFTLPKFIMGVLSAGVVGATVIQPGIFLVWGGATFHEKATHFAAGFVLMLMVWVAAIVPTTSLSVQLTSQVFNERDEVQDNGQQSCNITSILAPTSTQGRGRSYYVDLEAMRSPISVLTPLSKA</sequence>
<keyword evidence="1" id="KW-1133">Transmembrane helix</keyword>
<dbReference type="Proteomes" id="UP000694044">
    <property type="component" value="Unassembled WGS sequence"/>
</dbReference>
<proteinExistence type="predicted"/>
<protein>
    <submittedName>
        <fullName evidence="2">Uncharacterized protein</fullName>
    </submittedName>
</protein>
<feature type="transmembrane region" description="Helical" evidence="1">
    <location>
        <begin position="118"/>
        <end position="136"/>
    </location>
</feature>
<comment type="caution">
    <text evidence="2">The sequence shown here is derived from an EMBL/GenBank/DDBJ whole genome shotgun (WGS) entry which is preliminary data.</text>
</comment>
<reference evidence="2" key="1">
    <citation type="submission" date="2021-02" db="EMBL/GenBank/DDBJ databases">
        <authorList>
            <person name="Palmer J.M."/>
        </authorList>
    </citation>
    <scope>NUCLEOTIDE SEQUENCE</scope>
    <source>
        <strain evidence="2">SCRP734</strain>
    </source>
</reference>
<keyword evidence="3" id="KW-1185">Reference proteome</keyword>
<feature type="transmembrane region" description="Helical" evidence="1">
    <location>
        <begin position="70"/>
        <end position="97"/>
    </location>
</feature>